<keyword evidence="2" id="KW-1185">Reference proteome</keyword>
<reference evidence="1 2" key="1">
    <citation type="submission" date="2024-01" db="EMBL/GenBank/DDBJ databases">
        <title>The genomes of 5 underutilized Papilionoideae crops provide insights into root nodulation and disease resistance.</title>
        <authorList>
            <person name="Yuan L."/>
        </authorList>
    </citation>
    <scope>NUCLEOTIDE SEQUENCE [LARGE SCALE GENOMIC DNA]</scope>
    <source>
        <strain evidence="1">LY-2023</strain>
        <tissue evidence="1">Leaf</tissue>
    </source>
</reference>
<proteinExistence type="predicted"/>
<dbReference type="AlphaFoldDB" id="A0AAN9ITA1"/>
<protein>
    <submittedName>
        <fullName evidence="1">Uncharacterized protein</fullName>
    </submittedName>
</protein>
<evidence type="ECO:0000313" key="2">
    <source>
        <dbReference type="Proteomes" id="UP001359559"/>
    </source>
</evidence>
<organism evidence="1 2">
    <name type="scientific">Clitoria ternatea</name>
    <name type="common">Butterfly pea</name>
    <dbReference type="NCBI Taxonomy" id="43366"/>
    <lineage>
        <taxon>Eukaryota</taxon>
        <taxon>Viridiplantae</taxon>
        <taxon>Streptophyta</taxon>
        <taxon>Embryophyta</taxon>
        <taxon>Tracheophyta</taxon>
        <taxon>Spermatophyta</taxon>
        <taxon>Magnoliopsida</taxon>
        <taxon>eudicotyledons</taxon>
        <taxon>Gunneridae</taxon>
        <taxon>Pentapetalae</taxon>
        <taxon>rosids</taxon>
        <taxon>fabids</taxon>
        <taxon>Fabales</taxon>
        <taxon>Fabaceae</taxon>
        <taxon>Papilionoideae</taxon>
        <taxon>50 kb inversion clade</taxon>
        <taxon>NPAAA clade</taxon>
        <taxon>indigoferoid/millettioid clade</taxon>
        <taxon>Phaseoleae</taxon>
        <taxon>Clitoria</taxon>
    </lineage>
</organism>
<sequence>MNERPKYHWADIGNCLPIELSRIDPLAVTAAIFEDPECPHDICTNGKATPCNTWRGGLKSGVVDIAHFLVYSVVAALTDFPH</sequence>
<dbReference type="Proteomes" id="UP001359559">
    <property type="component" value="Unassembled WGS sequence"/>
</dbReference>
<comment type="caution">
    <text evidence="1">The sequence shown here is derived from an EMBL/GenBank/DDBJ whole genome shotgun (WGS) entry which is preliminary data.</text>
</comment>
<accession>A0AAN9ITA1</accession>
<evidence type="ECO:0000313" key="1">
    <source>
        <dbReference type="EMBL" id="KAK7285583.1"/>
    </source>
</evidence>
<name>A0AAN9ITA1_CLITE</name>
<dbReference type="EMBL" id="JAYKXN010000005">
    <property type="protein sequence ID" value="KAK7285583.1"/>
    <property type="molecule type" value="Genomic_DNA"/>
</dbReference>
<gene>
    <name evidence="1" type="ORF">RJT34_20359</name>
</gene>